<comment type="caution">
    <text evidence="1">The sequence shown here is derived from an EMBL/GenBank/DDBJ whole genome shotgun (WGS) entry which is preliminary data.</text>
</comment>
<evidence type="ECO:0000313" key="2">
    <source>
        <dbReference type="Proteomes" id="UP000431401"/>
    </source>
</evidence>
<dbReference type="InterPro" id="IPR011008">
    <property type="entry name" value="Dimeric_a/b-barrel"/>
</dbReference>
<name>A0A7K0DY13_9NOCA</name>
<dbReference type="Proteomes" id="UP000431401">
    <property type="component" value="Unassembled WGS sequence"/>
</dbReference>
<proteinExistence type="predicted"/>
<gene>
    <name evidence="1" type="ORF">NRB56_58200</name>
</gene>
<dbReference type="AlphaFoldDB" id="A0A7K0DY13"/>
<protein>
    <recommendedName>
        <fullName evidence="3">ABM domain-containing protein</fullName>
    </recommendedName>
</protein>
<dbReference type="EMBL" id="WEGI01000013">
    <property type="protein sequence ID" value="MQY30222.1"/>
    <property type="molecule type" value="Genomic_DNA"/>
</dbReference>
<dbReference type="RefSeq" id="WP_319943694.1">
    <property type="nucleotide sequence ID" value="NZ_WEGI01000013.1"/>
</dbReference>
<sequence length="207" mass="22781">MFARSTTIEAQLSAIDAGIAYVQDEVLPAVTRIPGCIGLSLLVDRESGRCIATTAWESAETMRNSEGEVGVIRDRAAYEVFRGRARIEEWEVAMMHRDHRSRPGARVRVTWGRLDPARVDAAIENYSYQAMPAIQQLEGFCSASLLVDRAAGKGVATETFDSAEAMDHTRPISDAVRDNSTMRSGVEILDTGEFELALAHLRVPELI</sequence>
<accession>A0A7K0DY13</accession>
<dbReference type="SUPFAM" id="SSF54909">
    <property type="entry name" value="Dimeric alpha+beta barrel"/>
    <property type="match status" value="1"/>
</dbReference>
<evidence type="ECO:0008006" key="3">
    <source>
        <dbReference type="Google" id="ProtNLM"/>
    </source>
</evidence>
<keyword evidence="2" id="KW-1185">Reference proteome</keyword>
<reference evidence="1 2" key="1">
    <citation type="submission" date="2019-10" db="EMBL/GenBank/DDBJ databases">
        <title>Nocardia macrotermitis sp. nov. and Nocardia aurantia sp. nov., isolated from the gut of fungus growing-termite Macrotermes natalensis.</title>
        <authorList>
            <person name="Benndorf R."/>
            <person name="Schwitalla J."/>
            <person name="Martin K."/>
            <person name="De Beer W."/>
            <person name="Kaster A.-K."/>
            <person name="Vollmers J."/>
            <person name="Poulsen M."/>
            <person name="Beemelmanns C."/>
        </authorList>
    </citation>
    <scope>NUCLEOTIDE SEQUENCE [LARGE SCALE GENOMIC DNA]</scope>
    <source>
        <strain evidence="1 2">RB56</strain>
    </source>
</reference>
<organism evidence="1 2">
    <name type="scientific">Nocardia aurantia</name>
    <dbReference type="NCBI Taxonomy" id="2585199"/>
    <lineage>
        <taxon>Bacteria</taxon>
        <taxon>Bacillati</taxon>
        <taxon>Actinomycetota</taxon>
        <taxon>Actinomycetes</taxon>
        <taxon>Mycobacteriales</taxon>
        <taxon>Nocardiaceae</taxon>
        <taxon>Nocardia</taxon>
    </lineage>
</organism>
<evidence type="ECO:0000313" key="1">
    <source>
        <dbReference type="EMBL" id="MQY30222.1"/>
    </source>
</evidence>